<dbReference type="Gene3D" id="1.50.10.140">
    <property type="match status" value="1"/>
</dbReference>
<keyword evidence="4" id="KW-1185">Reference proteome</keyword>
<dbReference type="Proteomes" id="UP000060787">
    <property type="component" value="Chromosome"/>
</dbReference>
<evidence type="ECO:0000313" key="4">
    <source>
        <dbReference type="Proteomes" id="UP000060787"/>
    </source>
</evidence>
<feature type="compositionally biased region" description="Basic and acidic residues" evidence="1">
    <location>
        <begin position="498"/>
        <end position="515"/>
    </location>
</feature>
<dbReference type="RefSeq" id="WP_057917845.1">
    <property type="nucleotide sequence ID" value="NZ_CP011129.1"/>
</dbReference>
<dbReference type="InterPro" id="IPR016883">
    <property type="entry name" value="UCP028431"/>
</dbReference>
<dbReference type="InterPro" id="IPR019282">
    <property type="entry name" value="Glycoamylase-like_cons_dom"/>
</dbReference>
<dbReference type="STRING" id="84531.LA76x_2442"/>
<evidence type="ECO:0000256" key="1">
    <source>
        <dbReference type="SAM" id="MobiDB-lite"/>
    </source>
</evidence>
<dbReference type="PIRSF" id="PIRSF028431">
    <property type="entry name" value="UCP028431"/>
    <property type="match status" value="1"/>
</dbReference>
<dbReference type="EMBL" id="CP011129">
    <property type="protein sequence ID" value="ALN80572.1"/>
    <property type="molecule type" value="Genomic_DNA"/>
</dbReference>
<dbReference type="Pfam" id="PF10091">
    <property type="entry name" value="Glycoamylase"/>
    <property type="match status" value="1"/>
</dbReference>
<feature type="region of interest" description="Disordered" evidence="1">
    <location>
        <begin position="494"/>
        <end position="563"/>
    </location>
</feature>
<evidence type="ECO:0000259" key="2">
    <source>
        <dbReference type="Pfam" id="PF10091"/>
    </source>
</evidence>
<feature type="compositionally biased region" description="Low complexity" evidence="1">
    <location>
        <begin position="516"/>
        <end position="536"/>
    </location>
</feature>
<protein>
    <submittedName>
        <fullName evidence="3">Glucoamylase family protein</fullName>
    </submittedName>
</protein>
<name>A0A0S2FAL2_LYSAN</name>
<dbReference type="KEGG" id="lab:LA76x_2442"/>
<dbReference type="AlphaFoldDB" id="A0A0S2FAL2"/>
<evidence type="ECO:0000313" key="3">
    <source>
        <dbReference type="EMBL" id="ALN80572.1"/>
    </source>
</evidence>
<reference evidence="3 4" key="1">
    <citation type="journal article" date="2015" name="BMC Genomics">
        <title>Comparative genomics and metabolic profiling of the genus Lysobacter.</title>
        <authorList>
            <person name="de Bruijn I."/>
            <person name="Cheng X."/>
            <person name="de Jager V."/>
            <person name="Exposito R.G."/>
            <person name="Watrous J."/>
            <person name="Patel N."/>
            <person name="Postma J."/>
            <person name="Dorrestein P.C."/>
            <person name="Kobayashi D."/>
            <person name="Raaijmakers J.M."/>
        </authorList>
    </citation>
    <scope>NUCLEOTIDE SEQUENCE [LARGE SCALE GENOMIC DNA]</scope>
    <source>
        <strain evidence="3 4">76</strain>
    </source>
</reference>
<gene>
    <name evidence="3" type="ORF">LA76x_2442</name>
</gene>
<proteinExistence type="predicted"/>
<dbReference type="PATRIC" id="fig|84531.8.peg.2451"/>
<feature type="domain" description="Glycoamylase-like" evidence="2">
    <location>
        <begin position="230"/>
        <end position="477"/>
    </location>
</feature>
<sequence length="563" mass="63093">MHHAKSTTRAVSIAVLGALLLVLSACKKTETGSQTQPIVSAEPVVIEPLKQERLELPPLFRDIEKRTFQFFWDTTNEQNGLTPDRYPSRPFASIASVGFSLTAYPIGIEKGWVSRTQAVDRTLLTLKFLRDLPSGPQASGKGSYKGFYYHFLDMQKGQRYDSWVELSSVDTGLLMMGVLFAQSYYDRDDPREKEIREVADTLYKRVDWTWLQQNKPLISMGWFPESGFIKHDWVGYNEAMLLYVLALGSPSHPVGPEAWTVWTRTYNDVWGVYQGEEFLAFGPLFGHQYSHVWIDFRGIQDDYMRERGIDYFENSRRAAYAQRAYAIANPMKWEDYGPEVWGLTASDGPQQTLQEYRGEQRQFRHYSARGAGLRENFDDGTIAPTAAIASLPFAPEIVIPTTVTMHERYGEYIYSSYGFLDSFNPSFKYDIPLKTGRLVPDQGWVSSDYIGIDQGPILAMISNYRNEFVWNVMKRNPYIRAGLERAGFKGGWLAPADAKGDDAKGKDAKGKEGEPAKAGAAAPGAPAKPAGAMDPATARALGEAESRAGRGNAPSKQTPPKPE</sequence>
<accession>A0A0S2FAL2</accession>
<dbReference type="PROSITE" id="PS51257">
    <property type="entry name" value="PROKAR_LIPOPROTEIN"/>
    <property type="match status" value="1"/>
</dbReference>
<dbReference type="eggNOG" id="COG5368">
    <property type="taxonomic scope" value="Bacteria"/>
</dbReference>
<organism evidence="3 4">
    <name type="scientific">Lysobacter antibioticus</name>
    <dbReference type="NCBI Taxonomy" id="84531"/>
    <lineage>
        <taxon>Bacteria</taxon>
        <taxon>Pseudomonadati</taxon>
        <taxon>Pseudomonadota</taxon>
        <taxon>Gammaproteobacteria</taxon>
        <taxon>Lysobacterales</taxon>
        <taxon>Lysobacteraceae</taxon>
        <taxon>Lysobacter</taxon>
    </lineage>
</organism>